<evidence type="ECO:0000313" key="2">
    <source>
        <dbReference type="EMBL" id="RKF07570.1"/>
    </source>
</evidence>
<keyword evidence="3" id="KW-1185">Reference proteome</keyword>
<feature type="chain" id="PRO_5018739580" evidence="1">
    <location>
        <begin position="23"/>
        <end position="64"/>
    </location>
</feature>
<evidence type="ECO:0000313" key="3">
    <source>
        <dbReference type="Proteomes" id="UP000246132"/>
    </source>
</evidence>
<dbReference type="EMBL" id="QFWV02000004">
    <property type="protein sequence ID" value="RKF07570.1"/>
    <property type="molecule type" value="Genomic_DNA"/>
</dbReference>
<accession>A0A3A8AIR4</accession>
<dbReference type="RefSeq" id="WP_109765627.1">
    <property type="nucleotide sequence ID" value="NZ_CP159474.1"/>
</dbReference>
<feature type="signal peptide" evidence="1">
    <location>
        <begin position="1"/>
        <end position="22"/>
    </location>
</feature>
<organism evidence="2 3">
    <name type="scientific">Oceaniradius stylonematis</name>
    <dbReference type="NCBI Taxonomy" id="2184161"/>
    <lineage>
        <taxon>Bacteria</taxon>
        <taxon>Pseudomonadati</taxon>
        <taxon>Pseudomonadota</taxon>
        <taxon>Alphaproteobacteria</taxon>
        <taxon>Hyphomicrobiales</taxon>
        <taxon>Ahrensiaceae</taxon>
        <taxon>Oceaniradius</taxon>
    </lineage>
</organism>
<sequence length="64" mass="6875">MRMTTLSVAAALFLAGATAASACNWSKQSVAQTPVDYSKVTKVEVAQAPVDAWLIKYLDAWEKA</sequence>
<keyword evidence="1" id="KW-0732">Signal</keyword>
<dbReference type="AlphaFoldDB" id="A0A3A8AIR4"/>
<reference evidence="2 3" key="1">
    <citation type="journal article" date="2018" name="Int. J. Syst. Bacteriol.">
        <title>Oceaniradius stylonemae gen. nov., sp. nov., isolated from a red alga, Stylonema cornu-cervi.</title>
        <authorList>
            <person name="Jeong S."/>
        </authorList>
    </citation>
    <scope>NUCLEOTIDE SEQUENCE [LARGE SCALE GENOMIC DNA]</scope>
    <source>
        <strain evidence="2 3">StC1</strain>
    </source>
</reference>
<name>A0A3A8AIR4_9HYPH</name>
<dbReference type="OrthoDB" id="9954344at2"/>
<dbReference type="Proteomes" id="UP000246132">
    <property type="component" value="Unassembled WGS sequence"/>
</dbReference>
<protein>
    <submittedName>
        <fullName evidence="2">Uncharacterized protein</fullName>
    </submittedName>
</protein>
<gene>
    <name evidence="2" type="ORF">DEM25_007245</name>
</gene>
<evidence type="ECO:0000256" key="1">
    <source>
        <dbReference type="SAM" id="SignalP"/>
    </source>
</evidence>
<comment type="caution">
    <text evidence="2">The sequence shown here is derived from an EMBL/GenBank/DDBJ whole genome shotgun (WGS) entry which is preliminary data.</text>
</comment>
<proteinExistence type="predicted"/>
<dbReference type="PROSITE" id="PS51257">
    <property type="entry name" value="PROKAR_LIPOPROTEIN"/>
    <property type="match status" value="1"/>
</dbReference>